<evidence type="ECO:0000313" key="2">
    <source>
        <dbReference type="Proteomes" id="UP001595698"/>
    </source>
</evidence>
<accession>A0ABV8FC17</accession>
<dbReference type="EMBL" id="JBHSBC010000053">
    <property type="protein sequence ID" value="MFC3986191.1"/>
    <property type="molecule type" value="Genomic_DNA"/>
</dbReference>
<sequence>MNAGEARAVAERWVAEHSSDIPDFAGAFLSGSTAWLPAEAELSPSSDVDVMVVLSARRTPRKPGKFRYGGALLEVTYLGWEPMPSGEEILASYHLAGALRGETVLADPTGALTALRAAAAGDYARRRWVVRRCEEAERRVTDGLAALDVSAPPYDRVTGWLFPTGVTTHVLLTAGLRNPTVRLRYLAARALLIEYGRPEAHEELLALLGCAHLTPERVAHHLGTMTRAFDAASAGPATPYPFASDVTAAARPIAVGGGHDLLARGHHREAVFWIAATYARCLKILAHGGPGAAEAFMPGFLDLTEDLGVGSAAGLRERALRVRDFLPRLRRLRDHVLAANPGIED</sequence>
<keyword evidence="2" id="KW-1185">Reference proteome</keyword>
<gene>
    <name evidence="1" type="ORF">ACFOYY_39100</name>
</gene>
<organism evidence="1 2">
    <name type="scientific">Streptosporangium jomthongense</name>
    <dbReference type="NCBI Taxonomy" id="1193683"/>
    <lineage>
        <taxon>Bacteria</taxon>
        <taxon>Bacillati</taxon>
        <taxon>Actinomycetota</taxon>
        <taxon>Actinomycetes</taxon>
        <taxon>Streptosporangiales</taxon>
        <taxon>Streptosporangiaceae</taxon>
        <taxon>Streptosporangium</taxon>
    </lineage>
</organism>
<reference evidence="2" key="1">
    <citation type="journal article" date="2019" name="Int. J. Syst. Evol. Microbiol.">
        <title>The Global Catalogue of Microorganisms (GCM) 10K type strain sequencing project: providing services to taxonomists for standard genome sequencing and annotation.</title>
        <authorList>
            <consortium name="The Broad Institute Genomics Platform"/>
            <consortium name="The Broad Institute Genome Sequencing Center for Infectious Disease"/>
            <person name="Wu L."/>
            <person name="Ma J."/>
        </authorList>
    </citation>
    <scope>NUCLEOTIDE SEQUENCE [LARGE SCALE GENOMIC DNA]</scope>
    <source>
        <strain evidence="2">TBRC 7912</strain>
    </source>
</reference>
<dbReference type="RefSeq" id="WP_386196326.1">
    <property type="nucleotide sequence ID" value="NZ_JBHSBC010000053.1"/>
</dbReference>
<evidence type="ECO:0008006" key="3">
    <source>
        <dbReference type="Google" id="ProtNLM"/>
    </source>
</evidence>
<evidence type="ECO:0000313" key="1">
    <source>
        <dbReference type="EMBL" id="MFC3986191.1"/>
    </source>
</evidence>
<proteinExistence type="predicted"/>
<protein>
    <recommendedName>
        <fullName evidence="3">Polymerase nucleotidyl transferase domain-containing protein</fullName>
    </recommendedName>
</protein>
<comment type="caution">
    <text evidence="1">The sequence shown here is derived from an EMBL/GenBank/DDBJ whole genome shotgun (WGS) entry which is preliminary data.</text>
</comment>
<name>A0ABV8FC17_9ACTN</name>
<dbReference type="Proteomes" id="UP001595698">
    <property type="component" value="Unassembled WGS sequence"/>
</dbReference>